<organism evidence="2 3">
    <name type="scientific">[Candida] anglica</name>
    <dbReference type="NCBI Taxonomy" id="148631"/>
    <lineage>
        <taxon>Eukaryota</taxon>
        <taxon>Fungi</taxon>
        <taxon>Dikarya</taxon>
        <taxon>Ascomycota</taxon>
        <taxon>Saccharomycotina</taxon>
        <taxon>Pichiomycetes</taxon>
        <taxon>Debaryomycetaceae</taxon>
        <taxon>Kurtzmaniella</taxon>
    </lineage>
</organism>
<feature type="region of interest" description="Disordered" evidence="1">
    <location>
        <begin position="45"/>
        <end position="68"/>
    </location>
</feature>
<feature type="region of interest" description="Disordered" evidence="1">
    <location>
        <begin position="1"/>
        <end position="32"/>
    </location>
</feature>
<reference evidence="2 3" key="1">
    <citation type="submission" date="2024-01" db="EMBL/GenBank/DDBJ databases">
        <authorList>
            <consortium name="Genoscope - CEA"/>
            <person name="William W."/>
        </authorList>
    </citation>
    <scope>NUCLEOTIDE SEQUENCE [LARGE SCALE GENOMIC DNA]</scope>
    <source>
        <strain evidence="2 3">29B2s-10</strain>
    </source>
</reference>
<protein>
    <submittedName>
        <fullName evidence="2">Uncharacterized protein</fullName>
    </submittedName>
</protein>
<dbReference type="Proteomes" id="UP001497600">
    <property type="component" value="Chromosome G"/>
</dbReference>
<sequence>MAPPPPNGRKLWRVQRQPSTTGNQQVEHNSSQECLQNSLKIVAAGKAYSTKRPPLRRPKNQPGKPKDFVFVDLSPIRSEEEESNKLNTQQKIASTYPANVSPVSEASNDSFSVSSDEESMFSLYDSTNINSNAQFSQSGNEYNSASNYMQSNAQLFSMPEVGLGLNMLDDWQFDVTYQQNFNQYIPSSTFSQQEQQSLKMPKVHQRSESTPYMQYMPTFEATQQATPNRKRAASADFSYKTPSPKRTTFSQRNTPSGLEAFMMFNDQLSVALPKEMIPTYVQDNAASVKCSTTSTYTSMPRSVANAADAFDMAIQSVPFSPVTDDSEIEELHNTKLGKPIDLSTTFDAHNMLIQKQNDFDLNAFVAF</sequence>
<proteinExistence type="predicted"/>
<evidence type="ECO:0000313" key="3">
    <source>
        <dbReference type="Proteomes" id="UP001497600"/>
    </source>
</evidence>
<accession>A0ABP0EH25</accession>
<evidence type="ECO:0000313" key="2">
    <source>
        <dbReference type="EMBL" id="CAK7916707.1"/>
    </source>
</evidence>
<evidence type="ECO:0000256" key="1">
    <source>
        <dbReference type="SAM" id="MobiDB-lite"/>
    </source>
</evidence>
<name>A0ABP0EH25_9ASCO</name>
<dbReference type="EMBL" id="OZ004259">
    <property type="protein sequence ID" value="CAK7916707.1"/>
    <property type="molecule type" value="Genomic_DNA"/>
</dbReference>
<keyword evidence="3" id="KW-1185">Reference proteome</keyword>
<feature type="compositionally biased region" description="Polar residues" evidence="1">
    <location>
        <begin position="16"/>
        <end position="32"/>
    </location>
</feature>
<gene>
    <name evidence="2" type="ORF">CAAN4_G05072</name>
</gene>